<evidence type="ECO:0000256" key="2">
    <source>
        <dbReference type="ARBA" id="ARBA00022692"/>
    </source>
</evidence>
<feature type="transmembrane region" description="Helical" evidence="6">
    <location>
        <begin position="1295"/>
        <end position="1327"/>
    </location>
</feature>
<dbReference type="NCBIfam" id="TIGR00815">
    <property type="entry name" value="sulP"/>
    <property type="match status" value="1"/>
</dbReference>
<dbReference type="InterPro" id="IPR002645">
    <property type="entry name" value="STAS_dom"/>
</dbReference>
<accession>A0A1I8HAT3</accession>
<dbReference type="GO" id="GO:0055085">
    <property type="term" value="P:transmembrane transport"/>
    <property type="evidence" value="ECO:0007669"/>
    <property type="project" value="InterPro"/>
</dbReference>
<feature type="compositionally biased region" description="Low complexity" evidence="5">
    <location>
        <begin position="95"/>
        <end position="118"/>
    </location>
</feature>
<feature type="region of interest" description="Disordered" evidence="5">
    <location>
        <begin position="724"/>
        <end position="755"/>
    </location>
</feature>
<keyword evidence="4 6" id="KW-0472">Membrane</keyword>
<feature type="transmembrane region" description="Helical" evidence="6">
    <location>
        <begin position="1165"/>
        <end position="1189"/>
    </location>
</feature>
<feature type="region of interest" description="Disordered" evidence="5">
    <location>
        <begin position="1689"/>
        <end position="1721"/>
    </location>
</feature>
<feature type="transmembrane region" description="Helical" evidence="6">
    <location>
        <begin position="894"/>
        <end position="911"/>
    </location>
</feature>
<dbReference type="GO" id="GO:0016020">
    <property type="term" value="C:membrane"/>
    <property type="evidence" value="ECO:0007669"/>
    <property type="project" value="UniProtKB-SubCell"/>
</dbReference>
<reference evidence="9" key="1">
    <citation type="submission" date="2016-11" db="UniProtKB">
        <authorList>
            <consortium name="WormBaseParasite"/>
        </authorList>
    </citation>
    <scope>IDENTIFICATION</scope>
</reference>
<feature type="domain" description="STAS" evidence="7">
    <location>
        <begin position="1351"/>
        <end position="1564"/>
    </location>
</feature>
<feature type="transmembrane region" description="Helical" evidence="6">
    <location>
        <begin position="999"/>
        <end position="1025"/>
    </location>
</feature>
<feature type="region of interest" description="Disordered" evidence="5">
    <location>
        <begin position="1"/>
        <end position="163"/>
    </location>
</feature>
<evidence type="ECO:0000313" key="8">
    <source>
        <dbReference type="Proteomes" id="UP000095280"/>
    </source>
</evidence>
<feature type="transmembrane region" description="Helical" evidence="6">
    <location>
        <begin position="1201"/>
        <end position="1224"/>
    </location>
</feature>
<dbReference type="Proteomes" id="UP000095280">
    <property type="component" value="Unplaced"/>
</dbReference>
<feature type="region of interest" description="Disordered" evidence="5">
    <location>
        <begin position="534"/>
        <end position="561"/>
    </location>
</feature>
<dbReference type="Pfam" id="PF00916">
    <property type="entry name" value="Sulfate_transp"/>
    <property type="match status" value="1"/>
</dbReference>
<feature type="region of interest" description="Disordered" evidence="5">
    <location>
        <begin position="1603"/>
        <end position="1638"/>
    </location>
</feature>
<feature type="transmembrane region" description="Helical" evidence="6">
    <location>
        <begin position="1236"/>
        <end position="1258"/>
    </location>
</feature>
<keyword evidence="8" id="KW-1185">Reference proteome</keyword>
<evidence type="ECO:0000256" key="4">
    <source>
        <dbReference type="ARBA" id="ARBA00023136"/>
    </source>
</evidence>
<evidence type="ECO:0000259" key="7">
    <source>
        <dbReference type="PROSITE" id="PS50801"/>
    </source>
</evidence>
<dbReference type="PROSITE" id="PS50801">
    <property type="entry name" value="STAS"/>
    <property type="match status" value="1"/>
</dbReference>
<feature type="transmembrane region" description="Helical" evidence="6">
    <location>
        <begin position="1113"/>
        <end position="1130"/>
    </location>
</feature>
<proteinExistence type="predicted"/>
<dbReference type="Pfam" id="PF01740">
    <property type="entry name" value="STAS"/>
    <property type="match status" value="1"/>
</dbReference>
<dbReference type="InterPro" id="IPR011547">
    <property type="entry name" value="SLC26A/SulP_dom"/>
</dbReference>
<feature type="compositionally biased region" description="Acidic residues" evidence="5">
    <location>
        <begin position="51"/>
        <end position="63"/>
    </location>
</feature>
<dbReference type="InterPro" id="IPR036513">
    <property type="entry name" value="STAS_dom_sf"/>
</dbReference>
<feature type="compositionally biased region" description="Basic residues" evidence="5">
    <location>
        <begin position="76"/>
        <end position="94"/>
    </location>
</feature>
<dbReference type="CDD" id="cd07042">
    <property type="entry name" value="STAS_SulP_like_sulfate_transporter"/>
    <property type="match status" value="1"/>
</dbReference>
<dbReference type="WBParaSite" id="maker-uti_cns_0005157-snap-gene-0.2-mRNA-1">
    <property type="protein sequence ID" value="maker-uti_cns_0005157-snap-gene-0.2-mRNA-1"/>
    <property type="gene ID" value="maker-uti_cns_0005157-snap-gene-0.2"/>
</dbReference>
<evidence type="ECO:0000256" key="5">
    <source>
        <dbReference type="SAM" id="MobiDB-lite"/>
    </source>
</evidence>
<feature type="compositionally biased region" description="Gly residues" evidence="5">
    <location>
        <begin position="730"/>
        <end position="744"/>
    </location>
</feature>
<comment type="subcellular location">
    <subcellularLocation>
        <location evidence="1">Membrane</location>
        <topology evidence="1">Multi-pass membrane protein</topology>
    </subcellularLocation>
</comment>
<name>A0A1I8HAT3_9PLAT</name>
<organism evidence="8 9">
    <name type="scientific">Macrostomum lignano</name>
    <dbReference type="NCBI Taxonomy" id="282301"/>
    <lineage>
        <taxon>Eukaryota</taxon>
        <taxon>Metazoa</taxon>
        <taxon>Spiralia</taxon>
        <taxon>Lophotrochozoa</taxon>
        <taxon>Platyhelminthes</taxon>
        <taxon>Rhabditophora</taxon>
        <taxon>Macrostomorpha</taxon>
        <taxon>Macrostomida</taxon>
        <taxon>Macrostomidae</taxon>
        <taxon>Macrostomum</taxon>
    </lineage>
</organism>
<evidence type="ECO:0000313" key="9">
    <source>
        <dbReference type="WBParaSite" id="maker-uti_cns_0005157-snap-gene-0.2-mRNA-1"/>
    </source>
</evidence>
<feature type="compositionally biased region" description="Basic and acidic residues" evidence="5">
    <location>
        <begin position="64"/>
        <end position="75"/>
    </location>
</feature>
<evidence type="ECO:0000256" key="1">
    <source>
        <dbReference type="ARBA" id="ARBA00004141"/>
    </source>
</evidence>
<evidence type="ECO:0000256" key="3">
    <source>
        <dbReference type="ARBA" id="ARBA00022989"/>
    </source>
</evidence>
<feature type="compositionally biased region" description="Polar residues" evidence="5">
    <location>
        <begin position="29"/>
        <end position="50"/>
    </location>
</feature>
<keyword evidence="2 6" id="KW-0812">Transmembrane</keyword>
<feature type="compositionally biased region" description="Basic residues" evidence="5">
    <location>
        <begin position="151"/>
        <end position="161"/>
    </location>
</feature>
<dbReference type="PANTHER" id="PTHR11814">
    <property type="entry name" value="SULFATE TRANSPORTER"/>
    <property type="match status" value="1"/>
</dbReference>
<dbReference type="InterPro" id="IPR001902">
    <property type="entry name" value="SLC26A/SulP_fam"/>
</dbReference>
<dbReference type="SUPFAM" id="SSF52091">
    <property type="entry name" value="SpoIIaa-like"/>
    <property type="match status" value="1"/>
</dbReference>
<sequence>ASFRRETSLKRNPSQRISAKDGSRCLQKYASTQNPNQQGLPVDSLPSQGTLDEECELVTETEDDLSRIHRNDAKSRKTFKSWRGRQQRSQRRSQKSSSHGAGSSLDSSDTSSQAAASGVHGLPSPIPEGRLSEDRNQRSKGSSGGGGFFKFARHSSGRHRRVDSPLHVELASIEPSDAGSDVGGGVSANTAATSSNATAVTIANRKSAADNSEKVEDSENAAFLMEELINVCNTARRCRSLSSIPCLIENGQRFRLVGLVAILRRRLLLLLLALLVNPLLVKCGQRVKDSVVNSHKHAILFASLSKELLLDLFFVHNFRADVQVAGKCSRLLGVRFGFGQNLLRVHRHLTEQTGSEIFCAGKVQRAIEFEHSNAFDFLGLEEVFGSNLESAGHSMSEIMAITGQKSESTVRRYLAVKRDKSLQQCSDAVSRALNMGQSAATHGQVTMPADISIQSSIVQEASFASHRLVQRRTSDRRSGHEGAEPAHAKIHSAVGDHLLVGVHFVAVSNGESFGDRDGERVRYNTEYQAVNYDPSSAGEVLNGGSGRCPESEDVQSGPAGERAVQRIGQVDGEKAELQQSEQQLDSSGHHVVSKVVVISVVRSVKFRFGPKVVMVSLGSTQIPAPHGAFATDFFRAGLAIFHKLLLVSDFLVVIQFDLVHLLQLHLRVGWPRRGLSRVLLLTKIVRQLVAQLAEGGDAWPPEVFVLIRTSSELILENWENSNKFDMSSGRPGGGGGGGGGGGAGQPNRNPANIPRDLRKQMSNERLTDLAAITASAGGGAGDDGKRGGTIASRPTYNEVQLEEEYQIRLEPSERKAHRINLMQQRKANQFKEKKDIKTKAMGILNKAFPCINVFVNYKVREYAVFDLISGVSVGLFIIPQAIAFSLLANVKPQYGFYSAFFAMLIYFIFGTSNHLNMSSQGAVSLIVGEAVRAGVQQVYPNGVGLCETASVSNAGLYTGNESTTIATESTTMALVTTAPNVTTGATAGCINRDDANAMVALSITMVAGLLQILLGALQLGFLTIYMSDPLNSAFTCGAALHIVSSQLGNLLGAKIPAINGNGKFFMYFIEAFKRLFTGQVNGYTIGIFVAFFALLLAIKLVNEKCSKYVKIPIPIDIIVLITSLLMSQFMNWKGTIKVENVGVIRQGFEVPRAPLPEHFTSGSGILVNGIVLGIISYALSVSVAKTFALRHGYEVDANQEVLAYGFVNFGMSWFSTFVSASSIACTSLHESMRGKTLIYSVYATIITLISILTFCSYFEPVPKCVLSAIIIVNLKNMILQVEQLPRLWRTNRYDFSIWIVTLAAILGLDLPIGLGIGVAFSLLTIIYRTQAPKAYLLGRVPKTDIYRNIKKIKGAEEIPGLKIFKFDGSLYFASADNFRKRLFRSVAMNPKKILERAKAAAKRSGGASGDMNLRTDVLNAQGIKEVLGVVKEEGSHPSAIARQRAQLSSSEELKNLPITASKSYESMGSIDSADLPASVDSDDESEPTVNVFCIILDLSACAFIDAVGVRLLTKIVDDFSKIGVEMYLSGCTSLVRSLLRKANFFDKRSEAGLFVTVHDAVIYALSNFYQELVEDETGSSIGEQGGASTSGVSLSDRRVSISQHANDAARERRRQTRTYSISHSAGEDPSLHGVGSSRRPSECVRHLEAFSGYLHSIHDEQQQQLSLPEYSSLDHPAHLCPDLRHRSSGFDSAVGQGDDGHLRALPEDGLDNQGYHEETRF</sequence>
<feature type="region of interest" description="Disordered" evidence="5">
    <location>
        <begin position="773"/>
        <end position="795"/>
    </location>
</feature>
<keyword evidence="3 6" id="KW-1133">Transmembrane helix</keyword>
<evidence type="ECO:0000256" key="6">
    <source>
        <dbReference type="SAM" id="Phobius"/>
    </source>
</evidence>
<protein>
    <submittedName>
        <fullName evidence="9">STAS domain-containing protein</fullName>
    </submittedName>
</protein>
<dbReference type="Gene3D" id="3.30.750.24">
    <property type="entry name" value="STAS domain"/>
    <property type="match status" value="1"/>
</dbReference>
<feature type="transmembrane region" description="Helical" evidence="6">
    <location>
        <begin position="1082"/>
        <end position="1101"/>
    </location>
</feature>
<feature type="transmembrane region" description="Helical" evidence="6">
    <location>
        <begin position="867"/>
        <end position="888"/>
    </location>
</feature>